<evidence type="ECO:0000259" key="3">
    <source>
        <dbReference type="PROSITE" id="PS50238"/>
    </source>
</evidence>
<dbReference type="PANTHER" id="PTHR12635:SF7">
    <property type="entry name" value="RHO GTPASE ACTIVATING PROTEIN 6-RELATED"/>
    <property type="match status" value="1"/>
</dbReference>
<reference evidence="4 5" key="1">
    <citation type="submission" date="2015-08" db="EMBL/GenBank/DDBJ databases">
        <title>Ancestral chromatin configuration constrains chromatin evolution on differentiating sex chromosomes in Drosophila.</title>
        <authorList>
            <person name="Zhou Q."/>
            <person name="Bachtrog D."/>
        </authorList>
    </citation>
    <scope>NUCLEOTIDE SEQUENCE [LARGE SCALE GENOMIC DNA]</scope>
    <source>
        <tissue evidence="4">Whole larvae</tissue>
    </source>
</reference>
<dbReference type="STRING" id="30019.A0A0M4EHI2"/>
<protein>
    <submittedName>
        <fullName evidence="4">Maker369</fullName>
    </submittedName>
</protein>
<feature type="domain" description="Rho-GAP" evidence="3">
    <location>
        <begin position="20"/>
        <end position="230"/>
    </location>
</feature>
<evidence type="ECO:0000256" key="1">
    <source>
        <dbReference type="ARBA" id="ARBA00022468"/>
    </source>
</evidence>
<dbReference type="Proteomes" id="UP000494163">
    <property type="component" value="Chromosome 4"/>
</dbReference>
<dbReference type="InterPro" id="IPR037863">
    <property type="entry name" value="RHOGAP6/36"/>
</dbReference>
<dbReference type="OrthoDB" id="10024839at2759"/>
<keyword evidence="5" id="KW-1185">Reference proteome</keyword>
<dbReference type="EMBL" id="CP012527">
    <property type="protein sequence ID" value="ALC48091.1"/>
    <property type="molecule type" value="Genomic_DNA"/>
</dbReference>
<dbReference type="PROSITE" id="PS50238">
    <property type="entry name" value="RHOGAP"/>
    <property type="match status" value="1"/>
</dbReference>
<feature type="region of interest" description="Disordered" evidence="2">
    <location>
        <begin position="368"/>
        <end position="397"/>
    </location>
</feature>
<keyword evidence="1" id="KW-0343">GTPase activation</keyword>
<organism evidence="4 5">
    <name type="scientific">Drosophila busckii</name>
    <name type="common">Fruit fly</name>
    <dbReference type="NCBI Taxonomy" id="30019"/>
    <lineage>
        <taxon>Eukaryota</taxon>
        <taxon>Metazoa</taxon>
        <taxon>Ecdysozoa</taxon>
        <taxon>Arthropoda</taxon>
        <taxon>Hexapoda</taxon>
        <taxon>Insecta</taxon>
        <taxon>Pterygota</taxon>
        <taxon>Neoptera</taxon>
        <taxon>Endopterygota</taxon>
        <taxon>Diptera</taxon>
        <taxon>Brachycera</taxon>
        <taxon>Muscomorpha</taxon>
        <taxon>Ephydroidea</taxon>
        <taxon>Drosophilidae</taxon>
        <taxon>Drosophila</taxon>
    </lineage>
</organism>
<sequence>MKSSSTSQQISRSQFDIRNVDLDMDRSIYDDSKSTSQLNVPKFILSCIEYLEEHGLQKVGLFRVSTSKKRLKQLRDDFDKNRNMCIPDNTCPHDVATLLKEFLRDLPEPLLCNRLYSTFLETQKIRNRRLQLEAISHLIKLLPIAHRDTLFVLLRFLANVATHCDDILDNEGKVHIRGNKMDSNNLSTVFAPNILREDTTAKSTERREQGNMSDGINVIRIMIDHFEDVFKVPGDVIDILYSHMLDTCPDKLNDVIKSKLNKSLSAQGAESMPQDSQFSIEDSVVDSNADTQCNVIILCEGRRQSTLQDSKNVFSASLQISNMDQISTKQLKHSGVSHDEPKLPTSISNIGGATLYAKTAEFEKTAGKKNNLNVSQHRSSRGSTLYKRQQLISSSRR</sequence>
<name>A0A0M4EHI2_DROBS</name>
<dbReference type="PANTHER" id="PTHR12635">
    <property type="entry name" value="RHO-GTPASE-ACTIVATING PROTEIN 6 FAMILY MEMBER"/>
    <property type="match status" value="1"/>
</dbReference>
<dbReference type="SUPFAM" id="SSF48350">
    <property type="entry name" value="GTPase activation domain, GAP"/>
    <property type="match status" value="1"/>
</dbReference>
<dbReference type="InterPro" id="IPR000198">
    <property type="entry name" value="RhoGAP_dom"/>
</dbReference>
<evidence type="ECO:0000256" key="2">
    <source>
        <dbReference type="SAM" id="MobiDB-lite"/>
    </source>
</evidence>
<dbReference type="AlphaFoldDB" id="A0A0M4EHI2"/>
<dbReference type="SMART" id="SM00324">
    <property type="entry name" value="RhoGAP"/>
    <property type="match status" value="1"/>
</dbReference>
<dbReference type="Pfam" id="PF00620">
    <property type="entry name" value="RhoGAP"/>
    <property type="match status" value="1"/>
</dbReference>
<dbReference type="Gene3D" id="1.10.555.10">
    <property type="entry name" value="Rho GTPase activation protein"/>
    <property type="match status" value="1"/>
</dbReference>
<proteinExistence type="predicted"/>
<accession>A0A0M4EHI2</accession>
<dbReference type="InterPro" id="IPR008936">
    <property type="entry name" value="Rho_GTPase_activation_prot"/>
</dbReference>
<evidence type="ECO:0000313" key="4">
    <source>
        <dbReference type="EMBL" id="ALC48091.1"/>
    </source>
</evidence>
<dbReference type="GO" id="GO:0005096">
    <property type="term" value="F:GTPase activator activity"/>
    <property type="evidence" value="ECO:0007669"/>
    <property type="project" value="UniProtKB-KW"/>
</dbReference>
<gene>
    <name evidence="4" type="ORF">Dbus_chr4g29</name>
</gene>
<dbReference type="GO" id="GO:0007165">
    <property type="term" value="P:signal transduction"/>
    <property type="evidence" value="ECO:0007669"/>
    <property type="project" value="InterPro"/>
</dbReference>
<evidence type="ECO:0000313" key="5">
    <source>
        <dbReference type="Proteomes" id="UP000494163"/>
    </source>
</evidence>
<dbReference type="SMR" id="A0A0M4EHI2"/>